<evidence type="ECO:0000313" key="13">
    <source>
        <dbReference type="EMBL" id="BCS94719.1"/>
    </source>
</evidence>
<dbReference type="PRINTS" id="PR00813">
    <property type="entry name" value="BCTERIALGSPG"/>
</dbReference>
<keyword evidence="4" id="KW-1003">Cell membrane</keyword>
<evidence type="ECO:0000256" key="3">
    <source>
        <dbReference type="ARBA" id="ARBA00020042"/>
    </source>
</evidence>
<evidence type="ECO:0000256" key="9">
    <source>
        <dbReference type="ARBA" id="ARBA00023136"/>
    </source>
</evidence>
<dbReference type="PANTHER" id="PTHR30093:SF44">
    <property type="entry name" value="TYPE II SECRETION SYSTEM CORE PROTEIN G"/>
    <property type="match status" value="1"/>
</dbReference>
<keyword evidence="6" id="KW-0997">Cell inner membrane</keyword>
<dbReference type="EMBL" id="AP024488">
    <property type="protein sequence ID" value="BCS94719.1"/>
    <property type="molecule type" value="Genomic_DNA"/>
</dbReference>
<dbReference type="PANTHER" id="PTHR30093">
    <property type="entry name" value="GENERAL SECRETION PATHWAY PROTEIN G"/>
    <property type="match status" value="1"/>
</dbReference>
<gene>
    <name evidence="13" type="primary">gspG</name>
    <name evidence="13" type="ORF">DSLASN_03510</name>
</gene>
<sequence length="149" mass="16179">MRRLVSTSSSQAGFTLIEMIVVIFILGLLATYVAPKIIGKTDDAKIVKAKADIRGFETALDMYKLDNGSYPTTEQGLVALVEKPGTGNVSKWREGGYLKKRKISKDPWGNEYVYVSPGSNGDVDLSSYGADGIPGGEGNDKDINNWDIE</sequence>
<dbReference type="NCBIfam" id="TIGR02532">
    <property type="entry name" value="IV_pilin_GFxxxE"/>
    <property type="match status" value="1"/>
</dbReference>
<comment type="similarity">
    <text evidence="2">Belongs to the GSP G family.</text>
</comment>
<evidence type="ECO:0000256" key="11">
    <source>
        <dbReference type="SAM" id="Phobius"/>
    </source>
</evidence>
<proteinExistence type="inferred from homology"/>
<evidence type="ECO:0000256" key="4">
    <source>
        <dbReference type="ARBA" id="ARBA00022475"/>
    </source>
</evidence>
<dbReference type="InterPro" id="IPR045584">
    <property type="entry name" value="Pilin-like"/>
</dbReference>
<reference evidence="13 14" key="1">
    <citation type="submission" date="2021-02" db="EMBL/GenBank/DDBJ databases">
        <title>Complete genome of Desulfoluna sp. strain ASN36.</title>
        <authorList>
            <person name="Takahashi A."/>
            <person name="Kojima H."/>
            <person name="Fukui M."/>
        </authorList>
    </citation>
    <scope>NUCLEOTIDE SEQUENCE [LARGE SCALE GENOMIC DNA]</scope>
    <source>
        <strain evidence="13 14">ASN36</strain>
    </source>
</reference>
<dbReference type="SUPFAM" id="SSF54523">
    <property type="entry name" value="Pili subunits"/>
    <property type="match status" value="1"/>
</dbReference>
<feature type="compositionally biased region" description="Basic and acidic residues" evidence="10">
    <location>
        <begin position="138"/>
        <end position="149"/>
    </location>
</feature>
<dbReference type="RefSeq" id="WP_236891016.1">
    <property type="nucleotide sequence ID" value="NZ_AP024488.1"/>
</dbReference>
<evidence type="ECO:0000259" key="12">
    <source>
        <dbReference type="Pfam" id="PF08334"/>
    </source>
</evidence>
<keyword evidence="7 11" id="KW-0812">Transmembrane</keyword>
<evidence type="ECO:0000256" key="5">
    <source>
        <dbReference type="ARBA" id="ARBA00022481"/>
    </source>
</evidence>
<evidence type="ECO:0000256" key="2">
    <source>
        <dbReference type="ARBA" id="ARBA00009984"/>
    </source>
</evidence>
<dbReference type="InterPro" id="IPR010054">
    <property type="entry name" value="Type2_sec_GspG"/>
</dbReference>
<feature type="region of interest" description="Disordered" evidence="10">
    <location>
        <begin position="129"/>
        <end position="149"/>
    </location>
</feature>
<keyword evidence="9 11" id="KW-0472">Membrane</keyword>
<evidence type="ECO:0000256" key="6">
    <source>
        <dbReference type="ARBA" id="ARBA00022519"/>
    </source>
</evidence>
<feature type="domain" description="Type II secretion system protein GspG C-terminal" evidence="12">
    <location>
        <begin position="36"/>
        <end position="146"/>
    </location>
</feature>
<evidence type="ECO:0000256" key="1">
    <source>
        <dbReference type="ARBA" id="ARBA00004377"/>
    </source>
</evidence>
<protein>
    <recommendedName>
        <fullName evidence="3">Type II secretion system core protein G</fullName>
    </recommendedName>
</protein>
<comment type="subcellular location">
    <subcellularLocation>
        <location evidence="1">Cell inner membrane</location>
        <topology evidence="1">Single-pass membrane protein</topology>
    </subcellularLocation>
</comment>
<dbReference type="NCBIfam" id="TIGR01710">
    <property type="entry name" value="typeII_sec_gspG"/>
    <property type="match status" value="1"/>
</dbReference>
<keyword evidence="5" id="KW-0488">Methylation</keyword>
<organism evidence="13 14">
    <name type="scientific">Desulfoluna limicola</name>
    <dbReference type="NCBI Taxonomy" id="2810562"/>
    <lineage>
        <taxon>Bacteria</taxon>
        <taxon>Pseudomonadati</taxon>
        <taxon>Thermodesulfobacteriota</taxon>
        <taxon>Desulfobacteria</taxon>
        <taxon>Desulfobacterales</taxon>
        <taxon>Desulfolunaceae</taxon>
        <taxon>Desulfoluna</taxon>
    </lineage>
</organism>
<dbReference type="Gene3D" id="3.30.700.10">
    <property type="entry name" value="Glycoprotein, Type 4 Pilin"/>
    <property type="match status" value="1"/>
</dbReference>
<keyword evidence="8 11" id="KW-1133">Transmembrane helix</keyword>
<accession>A0ABM7PAZ3</accession>
<evidence type="ECO:0000256" key="8">
    <source>
        <dbReference type="ARBA" id="ARBA00022989"/>
    </source>
</evidence>
<dbReference type="InterPro" id="IPR000983">
    <property type="entry name" value="Bac_GSPG_pilin"/>
</dbReference>
<dbReference type="Proteomes" id="UP001320148">
    <property type="component" value="Chromosome"/>
</dbReference>
<evidence type="ECO:0000256" key="10">
    <source>
        <dbReference type="SAM" id="MobiDB-lite"/>
    </source>
</evidence>
<evidence type="ECO:0000313" key="14">
    <source>
        <dbReference type="Proteomes" id="UP001320148"/>
    </source>
</evidence>
<evidence type="ECO:0000256" key="7">
    <source>
        <dbReference type="ARBA" id="ARBA00022692"/>
    </source>
</evidence>
<dbReference type="InterPro" id="IPR012902">
    <property type="entry name" value="N_methyl_site"/>
</dbReference>
<dbReference type="InterPro" id="IPR013545">
    <property type="entry name" value="T2SS_protein-GspG_C"/>
</dbReference>
<name>A0ABM7PAZ3_9BACT</name>
<dbReference type="Pfam" id="PF07963">
    <property type="entry name" value="N_methyl"/>
    <property type="match status" value="1"/>
</dbReference>
<feature type="transmembrane region" description="Helical" evidence="11">
    <location>
        <begin position="12"/>
        <end position="34"/>
    </location>
</feature>
<dbReference type="Pfam" id="PF08334">
    <property type="entry name" value="T2SSG"/>
    <property type="match status" value="1"/>
</dbReference>
<keyword evidence="14" id="KW-1185">Reference proteome</keyword>